<dbReference type="Pfam" id="PF06155">
    <property type="entry name" value="GBBH-like_N"/>
    <property type="match status" value="1"/>
</dbReference>
<feature type="compositionally biased region" description="Polar residues" evidence="16">
    <location>
        <begin position="55"/>
        <end position="64"/>
    </location>
</feature>
<dbReference type="EMBL" id="KV722406">
    <property type="protein sequence ID" value="OCH90311.1"/>
    <property type="molecule type" value="Genomic_DNA"/>
</dbReference>
<dbReference type="GO" id="GO:0005739">
    <property type="term" value="C:mitochondrion"/>
    <property type="evidence" value="ECO:0007669"/>
    <property type="project" value="TreeGrafter"/>
</dbReference>
<evidence type="ECO:0000313" key="19">
    <source>
        <dbReference type="EMBL" id="OCH90311.1"/>
    </source>
</evidence>
<keyword evidence="20" id="KW-1185">Reference proteome</keyword>
<comment type="pathway">
    <text evidence="3">Amine and polyamine biosynthesis; carnitine biosynthesis.</text>
</comment>
<dbReference type="InterPro" id="IPR010376">
    <property type="entry name" value="GBBH-like_N"/>
</dbReference>
<evidence type="ECO:0000256" key="12">
    <source>
        <dbReference type="ARBA" id="ARBA00031778"/>
    </source>
</evidence>
<dbReference type="PANTHER" id="PTHR10696">
    <property type="entry name" value="GAMMA-BUTYROBETAINE HYDROXYLASE-RELATED"/>
    <property type="match status" value="1"/>
</dbReference>
<dbReference type="Gene3D" id="3.30.2020.30">
    <property type="match status" value="1"/>
</dbReference>
<dbReference type="GO" id="GO:0050353">
    <property type="term" value="F:trimethyllysine dioxygenase activity"/>
    <property type="evidence" value="ECO:0007669"/>
    <property type="project" value="UniProtKB-EC"/>
</dbReference>
<dbReference type="UniPathway" id="UPA00118"/>
<dbReference type="Proteomes" id="UP000250043">
    <property type="component" value="Unassembled WGS sequence"/>
</dbReference>
<dbReference type="InterPro" id="IPR012776">
    <property type="entry name" value="Trimethyllysine_dOase"/>
</dbReference>
<evidence type="ECO:0000313" key="20">
    <source>
        <dbReference type="Proteomes" id="UP000250043"/>
    </source>
</evidence>
<feature type="region of interest" description="Disordered" evidence="16">
    <location>
        <begin position="55"/>
        <end position="83"/>
    </location>
</feature>
<evidence type="ECO:0000256" key="7">
    <source>
        <dbReference type="ARBA" id="ARBA00022873"/>
    </source>
</evidence>
<evidence type="ECO:0000256" key="16">
    <source>
        <dbReference type="SAM" id="MobiDB-lite"/>
    </source>
</evidence>
<comment type="similarity">
    <text evidence="4">Belongs to the gamma-BBH/TMLD family.</text>
</comment>
<dbReference type="Gene3D" id="3.60.130.10">
    <property type="entry name" value="Clavaminate synthase-like"/>
    <property type="match status" value="1"/>
</dbReference>
<evidence type="ECO:0000259" key="18">
    <source>
        <dbReference type="Pfam" id="PF06155"/>
    </source>
</evidence>
<evidence type="ECO:0000256" key="3">
    <source>
        <dbReference type="ARBA" id="ARBA00005022"/>
    </source>
</evidence>
<dbReference type="CDD" id="cd00250">
    <property type="entry name" value="CAS_like"/>
    <property type="match status" value="1"/>
</dbReference>
<dbReference type="InterPro" id="IPR038492">
    <property type="entry name" value="GBBH-like_N_sf"/>
</dbReference>
<dbReference type="NCBIfam" id="TIGR02410">
    <property type="entry name" value="carnitine_TMLD"/>
    <property type="match status" value="1"/>
</dbReference>
<evidence type="ECO:0000256" key="2">
    <source>
        <dbReference type="ARBA" id="ARBA00001961"/>
    </source>
</evidence>
<evidence type="ECO:0000256" key="6">
    <source>
        <dbReference type="ARBA" id="ARBA00022723"/>
    </source>
</evidence>
<dbReference type="GO" id="GO:0005506">
    <property type="term" value="F:iron ion binding"/>
    <property type="evidence" value="ECO:0007669"/>
    <property type="project" value="InterPro"/>
</dbReference>
<keyword evidence="9" id="KW-0560">Oxidoreductase</keyword>
<evidence type="ECO:0000256" key="4">
    <source>
        <dbReference type="ARBA" id="ARBA00008654"/>
    </source>
</evidence>
<evidence type="ECO:0000259" key="17">
    <source>
        <dbReference type="Pfam" id="PF02668"/>
    </source>
</evidence>
<evidence type="ECO:0000256" key="5">
    <source>
        <dbReference type="ARBA" id="ARBA00012267"/>
    </source>
</evidence>
<keyword evidence="6" id="KW-0479">Metal-binding</keyword>
<evidence type="ECO:0000256" key="15">
    <source>
        <dbReference type="ARBA" id="ARBA00049334"/>
    </source>
</evidence>
<dbReference type="SUPFAM" id="SSF51197">
    <property type="entry name" value="Clavaminate synthase-like"/>
    <property type="match status" value="1"/>
</dbReference>
<dbReference type="Pfam" id="PF02668">
    <property type="entry name" value="TauD"/>
    <property type="match status" value="1"/>
</dbReference>
<dbReference type="InterPro" id="IPR042098">
    <property type="entry name" value="TauD-like_sf"/>
</dbReference>
<evidence type="ECO:0000256" key="14">
    <source>
        <dbReference type="ARBA" id="ARBA00046008"/>
    </source>
</evidence>
<comment type="cofactor">
    <cofactor evidence="2">
        <name>L-ascorbate</name>
        <dbReference type="ChEBI" id="CHEBI:38290"/>
    </cofactor>
</comment>
<evidence type="ECO:0000256" key="13">
    <source>
        <dbReference type="ARBA" id="ARBA00032283"/>
    </source>
</evidence>
<comment type="catalytic activity">
    <reaction evidence="15">
        <text>N(6),N(6),N(6)-trimethyl-L-lysine + 2-oxoglutarate + O2 = (3S)-3-hydroxy-N(6),N(6),N(6)-trimethyl-L-lysine + succinate + CO2</text>
        <dbReference type="Rhea" id="RHEA:14181"/>
        <dbReference type="ChEBI" id="CHEBI:15379"/>
        <dbReference type="ChEBI" id="CHEBI:16526"/>
        <dbReference type="ChEBI" id="CHEBI:16810"/>
        <dbReference type="ChEBI" id="CHEBI:30031"/>
        <dbReference type="ChEBI" id="CHEBI:58100"/>
        <dbReference type="ChEBI" id="CHEBI:141499"/>
        <dbReference type="EC" id="1.14.11.8"/>
    </reaction>
</comment>
<dbReference type="FunFam" id="3.60.130.10:FF:000001">
    <property type="entry name" value="Trimethyllysine dioxygenase, mitochondrial"/>
    <property type="match status" value="1"/>
</dbReference>
<feature type="domain" description="TauD/TfdA-like" evidence="17">
    <location>
        <begin position="202"/>
        <end position="442"/>
    </location>
</feature>
<dbReference type="FunFam" id="3.30.2020.30:FF:000002">
    <property type="entry name" value="Putative gamma-butyrobetaine dioxygenase"/>
    <property type="match status" value="1"/>
</dbReference>
<dbReference type="InterPro" id="IPR003819">
    <property type="entry name" value="TauD/TfdA-like"/>
</dbReference>
<dbReference type="OrthoDB" id="408743at2759"/>
<dbReference type="PANTHER" id="PTHR10696:SF51">
    <property type="entry name" value="TRIMETHYLLYSINE DIOXYGENASE, MITOCHONDRIAL"/>
    <property type="match status" value="1"/>
</dbReference>
<evidence type="ECO:0000256" key="11">
    <source>
        <dbReference type="ARBA" id="ARBA00030363"/>
    </source>
</evidence>
<dbReference type="InterPro" id="IPR050411">
    <property type="entry name" value="AlphaKG_dependent_hydroxylases"/>
</dbReference>
<organism evidence="19 20">
    <name type="scientific">Obba rivulosa</name>
    <dbReference type="NCBI Taxonomy" id="1052685"/>
    <lineage>
        <taxon>Eukaryota</taxon>
        <taxon>Fungi</taxon>
        <taxon>Dikarya</taxon>
        <taxon>Basidiomycota</taxon>
        <taxon>Agaricomycotina</taxon>
        <taxon>Agaricomycetes</taxon>
        <taxon>Polyporales</taxon>
        <taxon>Gelatoporiaceae</taxon>
        <taxon>Obba</taxon>
    </lineage>
</organism>
<reference evidence="19 20" key="1">
    <citation type="submission" date="2016-07" db="EMBL/GenBank/DDBJ databases">
        <title>Draft genome of the white-rot fungus Obba rivulosa 3A-2.</title>
        <authorList>
            <consortium name="DOE Joint Genome Institute"/>
            <person name="Miettinen O."/>
            <person name="Riley R."/>
            <person name="Acob R."/>
            <person name="Barry K."/>
            <person name="Cullen D."/>
            <person name="De Vries R."/>
            <person name="Hainaut M."/>
            <person name="Hatakka A."/>
            <person name="Henrissat B."/>
            <person name="Hilden K."/>
            <person name="Kuo R."/>
            <person name="Labutti K."/>
            <person name="Lipzen A."/>
            <person name="Makela M.R."/>
            <person name="Sandor L."/>
            <person name="Spatafora J.W."/>
            <person name="Grigoriev I.V."/>
            <person name="Hibbett D.S."/>
        </authorList>
    </citation>
    <scope>NUCLEOTIDE SEQUENCE [LARGE SCALE GENOMIC DNA]</scope>
    <source>
        <strain evidence="19 20">3A-2</strain>
    </source>
</reference>
<dbReference type="EC" id="1.14.11.8" evidence="5"/>
<keyword evidence="7" id="KW-0124">Carnitine biosynthesis</keyword>
<dbReference type="GO" id="GO:0045329">
    <property type="term" value="P:carnitine biosynthetic process"/>
    <property type="evidence" value="ECO:0007669"/>
    <property type="project" value="UniProtKB-UniPathway"/>
</dbReference>
<protein>
    <recommendedName>
        <fullName evidence="5">trimethyllysine dioxygenase</fullName>
        <ecNumber evidence="5">1.14.11.8</ecNumber>
    </recommendedName>
    <alternativeName>
        <fullName evidence="12">Epsilon-trimethyllysine 2-oxoglutarate dioxygenase</fullName>
    </alternativeName>
    <alternativeName>
        <fullName evidence="11">TML hydroxylase</fullName>
    </alternativeName>
    <alternativeName>
        <fullName evidence="13">TML-alpha-ketoglutarate dioxygenase</fullName>
    </alternativeName>
</protein>
<evidence type="ECO:0000256" key="9">
    <source>
        <dbReference type="ARBA" id="ARBA00023002"/>
    </source>
</evidence>
<dbReference type="AlphaFoldDB" id="A0A8E2DKR4"/>
<evidence type="ECO:0000256" key="10">
    <source>
        <dbReference type="ARBA" id="ARBA00023004"/>
    </source>
</evidence>
<comment type="function">
    <text evidence="14">Converts trimethyllysine (TML) into hydroxytrimethyllysine (HTML).</text>
</comment>
<comment type="cofactor">
    <cofactor evidence="1">
        <name>Fe(2+)</name>
        <dbReference type="ChEBI" id="CHEBI:29033"/>
    </cofactor>
</comment>
<keyword evidence="8" id="KW-0223">Dioxygenase</keyword>
<gene>
    <name evidence="19" type="ORF">OBBRIDRAFT_777068</name>
</gene>
<sequence>MLRAGTSSSVRSCLARGKGTAQALRTCLQERCATSQKRRANAIAERSLHSTIFSRPASSATALSRPQPPAPQHEQPPHVLKPSLDLPISSIDERKVAVGWDTGTWSRYHHVWLRDHCRCPECFHPITKQRLLNTFDIPPDIKPVQVTSKSEGLEVKWPSSQPHTSLYPWSWLRQNSYDPPLAPPQTIENILWGSKIQQAPPTVLYEDIMAGDEGLFKWLSSVDHFGFCFVTGVPPTAEATEELVNRVAFIRETQYGRFWDFTSDLAKGDTAYTTMALGAHTDTTYFTDPCGLQLFHLLEHSNGTGGATLLVDGFYVASILKELHPSAYEILSRVPVPAHAAGEPSALFTPAPKTGYPVLRHQDGELFQVRWNNDDRSVMRGLEPALVEEWYDAIRKWHKLLTSADSEYWVQLSPGTAVLVDNHRVLHGRSAFTGKRRMCGAYLGMDEYRSKLAVLTEKYMPSALESEFAQQSSVNGRSIWNPLL</sequence>
<evidence type="ECO:0000256" key="1">
    <source>
        <dbReference type="ARBA" id="ARBA00001954"/>
    </source>
</evidence>
<evidence type="ECO:0000256" key="8">
    <source>
        <dbReference type="ARBA" id="ARBA00022964"/>
    </source>
</evidence>
<accession>A0A8E2DKR4</accession>
<name>A0A8E2DKR4_9APHY</name>
<feature type="domain" description="Gamma-butyrobetaine hydroxylase-like N-terminal" evidence="18">
    <location>
        <begin position="92"/>
        <end position="173"/>
    </location>
</feature>
<proteinExistence type="inferred from homology"/>
<keyword evidence="10" id="KW-0408">Iron</keyword>